<proteinExistence type="predicted"/>
<accession>A0ABN1IIZ5</accession>
<dbReference type="InterPro" id="IPR054246">
    <property type="entry name" value="DUF6973"/>
</dbReference>
<evidence type="ECO:0000259" key="1">
    <source>
        <dbReference type="Pfam" id="PF22322"/>
    </source>
</evidence>
<comment type="caution">
    <text evidence="2">The sequence shown here is derived from an EMBL/GenBank/DDBJ whole genome shotgun (WGS) entry which is preliminary data.</text>
</comment>
<sequence length="163" mass="18823">MTIVSLIKRLNIRQLFKLIGLGLQKPLYIIPTFIATKRTLAICDSLYGGEHHLHGKANAFRHSLWNVLICQRVLKVSGDATKSEYWAKMITDLHEKLAPNEPLEQVMDLHNNELGRMYFKKLKDATEGEIISFLELKIKNAKKVLEVSKFHNYSNDLVYIEED</sequence>
<name>A0ABN1IIZ5_9FLAO</name>
<dbReference type="EMBL" id="BAAAGE010000001">
    <property type="protein sequence ID" value="GAA0714762.1"/>
    <property type="molecule type" value="Genomic_DNA"/>
</dbReference>
<dbReference type="Proteomes" id="UP001501758">
    <property type="component" value="Unassembled WGS sequence"/>
</dbReference>
<reference evidence="2 3" key="1">
    <citation type="journal article" date="2019" name="Int. J. Syst. Evol. Microbiol.">
        <title>The Global Catalogue of Microorganisms (GCM) 10K type strain sequencing project: providing services to taxonomists for standard genome sequencing and annotation.</title>
        <authorList>
            <consortium name="The Broad Institute Genomics Platform"/>
            <consortium name="The Broad Institute Genome Sequencing Center for Infectious Disease"/>
            <person name="Wu L."/>
            <person name="Ma J."/>
        </authorList>
    </citation>
    <scope>NUCLEOTIDE SEQUENCE [LARGE SCALE GENOMIC DNA]</scope>
    <source>
        <strain evidence="2 3">JCM 15974</strain>
    </source>
</reference>
<protein>
    <recommendedName>
        <fullName evidence="1">DUF6973 domain-containing protein</fullName>
    </recommendedName>
</protein>
<keyword evidence="3" id="KW-1185">Reference proteome</keyword>
<organism evidence="2 3">
    <name type="scientific">Aquimarina litoralis</name>
    <dbReference type="NCBI Taxonomy" id="584605"/>
    <lineage>
        <taxon>Bacteria</taxon>
        <taxon>Pseudomonadati</taxon>
        <taxon>Bacteroidota</taxon>
        <taxon>Flavobacteriia</taxon>
        <taxon>Flavobacteriales</taxon>
        <taxon>Flavobacteriaceae</taxon>
        <taxon>Aquimarina</taxon>
    </lineage>
</organism>
<evidence type="ECO:0000313" key="3">
    <source>
        <dbReference type="Proteomes" id="UP001501758"/>
    </source>
</evidence>
<gene>
    <name evidence="2" type="ORF">GCM10009430_08350</name>
</gene>
<feature type="domain" description="DUF6973" evidence="1">
    <location>
        <begin position="21"/>
        <end position="142"/>
    </location>
</feature>
<evidence type="ECO:0000313" key="2">
    <source>
        <dbReference type="EMBL" id="GAA0714762.1"/>
    </source>
</evidence>
<dbReference type="Pfam" id="PF22322">
    <property type="entry name" value="DUF6973"/>
    <property type="match status" value="1"/>
</dbReference>